<dbReference type="AlphaFoldDB" id="A0A7G9Y2X0"/>
<accession>A0A7G9Y2X0</accession>
<dbReference type="GO" id="GO:0006313">
    <property type="term" value="P:DNA transposition"/>
    <property type="evidence" value="ECO:0007669"/>
    <property type="project" value="InterPro"/>
</dbReference>
<dbReference type="EMBL" id="MT630732">
    <property type="protein sequence ID" value="QNO42354.1"/>
    <property type="molecule type" value="Genomic_DNA"/>
</dbReference>
<feature type="domain" description="Transposase IS4-like" evidence="1">
    <location>
        <begin position="159"/>
        <end position="387"/>
    </location>
</feature>
<reference evidence="2" key="1">
    <citation type="submission" date="2020-06" db="EMBL/GenBank/DDBJ databases">
        <title>Unique genomic features of the anaerobic methanotrophic archaea.</title>
        <authorList>
            <person name="Chadwick G.L."/>
            <person name="Skennerton C.T."/>
            <person name="Laso-Perez R."/>
            <person name="Leu A.O."/>
            <person name="Speth D.R."/>
            <person name="Yu H."/>
            <person name="Morgan-Lang C."/>
            <person name="Hatzenpichler R."/>
            <person name="Goudeau D."/>
            <person name="Malmstrom R."/>
            <person name="Brazelton W.J."/>
            <person name="Woyke T."/>
            <person name="Hallam S.J."/>
            <person name="Tyson G.W."/>
            <person name="Wegener G."/>
            <person name="Boetius A."/>
            <person name="Orphan V."/>
        </authorList>
    </citation>
    <scope>NUCLEOTIDE SEQUENCE</scope>
</reference>
<evidence type="ECO:0000259" key="1">
    <source>
        <dbReference type="Pfam" id="PF01609"/>
    </source>
</evidence>
<evidence type="ECO:0000313" key="2">
    <source>
        <dbReference type="EMBL" id="QNO42354.1"/>
    </source>
</evidence>
<dbReference type="Pfam" id="PF01609">
    <property type="entry name" value="DDE_Tnp_1"/>
    <property type="match status" value="1"/>
</dbReference>
<organism evidence="2">
    <name type="scientific">Candidatus Methanogaster sp. ANME-2c ERB4</name>
    <dbReference type="NCBI Taxonomy" id="2759911"/>
    <lineage>
        <taxon>Archaea</taxon>
        <taxon>Methanobacteriati</taxon>
        <taxon>Methanobacteriota</taxon>
        <taxon>Stenosarchaea group</taxon>
        <taxon>Methanomicrobia</taxon>
        <taxon>Methanosarcinales</taxon>
        <taxon>ANME-2 cluster</taxon>
        <taxon>Candidatus Methanogasteraceae</taxon>
        <taxon>Candidatus Methanogaster</taxon>
    </lineage>
</organism>
<dbReference type="InterPro" id="IPR002559">
    <property type="entry name" value="Transposase_11"/>
</dbReference>
<protein>
    <recommendedName>
        <fullName evidence="1">Transposase IS4-like domain-containing protein</fullName>
    </recommendedName>
</protein>
<proteinExistence type="predicted"/>
<dbReference type="GO" id="GO:0003677">
    <property type="term" value="F:DNA binding"/>
    <property type="evidence" value="ECO:0007669"/>
    <property type="project" value="InterPro"/>
</dbReference>
<gene>
    <name evidence="2" type="ORF">LFAJGCII_00002</name>
</gene>
<sequence>MACKKKLHTCYPGKVEEKIETHRTKEKIRFEGSDPQSIERKVRQLLANKISGNLTGVWLLIPEYLRLGTWELLKSWTGVADNRSEGRLAIQLVNEAALCVTGIRDKRTLSQKGFEVANGLPFVATDTAIHYLLDSHTVSEAHRLQVALGKIRQTFGHFKGELLAIDPHRIKSYSKRQMVQRKKGKHDAKPFKMAQTFFCLDADTKQPVCFTSASSARTVTKATPELMTQVAEILKINSDKPPLVMADNEHYTVELFDWVRLKSPFDMLVPMQNNKSVRRSISQIAEDKFKRHWAGYATAKTSYKMTRSNFDSYYQFIQRKGEGLNDSDFKAFLCTGDRDEMEALTQNYPGRWHIEEFFKTDQALGWDRAGTMNLNIRYGKMTMALLAQAAIYMMRQRIGDPVNGWDAEHLASDFFRGLEGDIRVKNDTIIVTYYNAPNVDLMKHHYEKLPEKLDQEGINNTIPWLYNFKLDFRFK</sequence>
<dbReference type="GO" id="GO:0004803">
    <property type="term" value="F:transposase activity"/>
    <property type="evidence" value="ECO:0007669"/>
    <property type="project" value="InterPro"/>
</dbReference>
<name>A0A7G9Y2X0_9EURY</name>